<reference evidence="9 10" key="1">
    <citation type="submission" date="2022-04" db="EMBL/GenBank/DDBJ databases">
        <title>Paracoccus sp. YLB-12 draft genome sequence.</title>
        <authorList>
            <person name="Yu L."/>
        </authorList>
    </citation>
    <scope>NUCLEOTIDE SEQUENCE [LARGE SCALE GENOMIC DNA]</scope>
    <source>
        <strain evidence="9 10">YLB-12</strain>
    </source>
</reference>
<dbReference type="InterPro" id="IPR002126">
    <property type="entry name" value="Cadherin-like_dom"/>
</dbReference>
<keyword evidence="5" id="KW-0130">Cell adhesion</keyword>
<dbReference type="EMBL" id="JANAVZ010000001">
    <property type="protein sequence ID" value="MCT4331830.1"/>
    <property type="molecule type" value="Genomic_DNA"/>
</dbReference>
<dbReference type="PANTHER" id="PTHR24025">
    <property type="entry name" value="DESMOGLEIN FAMILY MEMBER"/>
    <property type="match status" value="1"/>
</dbReference>
<evidence type="ECO:0000256" key="4">
    <source>
        <dbReference type="ARBA" id="ARBA00022837"/>
    </source>
</evidence>
<keyword evidence="6" id="KW-1133">Transmembrane helix</keyword>
<dbReference type="Gene3D" id="2.60.40.10">
    <property type="entry name" value="Immunoglobulins"/>
    <property type="match status" value="1"/>
</dbReference>
<dbReference type="PROSITE" id="PS50268">
    <property type="entry name" value="CADHERIN_2"/>
    <property type="match status" value="1"/>
</dbReference>
<dbReference type="CDD" id="cd11304">
    <property type="entry name" value="Cadherin_repeat"/>
    <property type="match status" value="1"/>
</dbReference>
<evidence type="ECO:0000256" key="5">
    <source>
        <dbReference type="ARBA" id="ARBA00022889"/>
    </source>
</evidence>
<dbReference type="PANTHER" id="PTHR24025:SF23">
    <property type="entry name" value="NEURAL-CADHERIN"/>
    <property type="match status" value="1"/>
</dbReference>
<keyword evidence="10" id="KW-1185">Reference proteome</keyword>
<dbReference type="RefSeq" id="WP_260275692.1">
    <property type="nucleotide sequence ID" value="NZ_JANAVZ010000001.1"/>
</dbReference>
<organism evidence="9 10">
    <name type="scientific">Paracoccus maritimus</name>
    <dbReference type="NCBI Taxonomy" id="2933292"/>
    <lineage>
        <taxon>Bacteria</taxon>
        <taxon>Pseudomonadati</taxon>
        <taxon>Pseudomonadota</taxon>
        <taxon>Alphaproteobacteria</taxon>
        <taxon>Rhodobacterales</taxon>
        <taxon>Paracoccaceae</taxon>
        <taxon>Paracoccus</taxon>
    </lineage>
</organism>
<keyword evidence="2" id="KW-0812">Transmembrane</keyword>
<dbReference type="Gene3D" id="3.40.50.1110">
    <property type="entry name" value="SGNH hydrolase"/>
    <property type="match status" value="1"/>
</dbReference>
<evidence type="ECO:0000256" key="2">
    <source>
        <dbReference type="ARBA" id="ARBA00022692"/>
    </source>
</evidence>
<comment type="caution">
    <text evidence="9">The sequence shown here is derived from an EMBL/GenBank/DDBJ whole genome shotgun (WGS) entry which is preliminary data.</text>
</comment>
<evidence type="ECO:0000256" key="3">
    <source>
        <dbReference type="ARBA" id="ARBA00022737"/>
    </source>
</evidence>
<keyword evidence="3" id="KW-0677">Repeat</keyword>
<evidence type="ECO:0000259" key="8">
    <source>
        <dbReference type="PROSITE" id="PS50268"/>
    </source>
</evidence>
<evidence type="ECO:0000313" key="10">
    <source>
        <dbReference type="Proteomes" id="UP001320702"/>
    </source>
</evidence>
<evidence type="ECO:0000256" key="6">
    <source>
        <dbReference type="ARBA" id="ARBA00022989"/>
    </source>
</evidence>
<dbReference type="SUPFAM" id="SSF49313">
    <property type="entry name" value="Cadherin-like"/>
    <property type="match status" value="1"/>
</dbReference>
<dbReference type="SUPFAM" id="SSF141072">
    <property type="entry name" value="CalX-like"/>
    <property type="match status" value="1"/>
</dbReference>
<keyword evidence="7" id="KW-0472">Membrane</keyword>
<dbReference type="InterPro" id="IPR050971">
    <property type="entry name" value="Cadherin-domain_protein"/>
</dbReference>
<dbReference type="InterPro" id="IPR010221">
    <property type="entry name" value="VCBS_dom"/>
</dbReference>
<dbReference type="NCBIfam" id="TIGR01965">
    <property type="entry name" value="VCBS_repeat"/>
    <property type="match status" value="2"/>
</dbReference>
<dbReference type="SMART" id="SM00112">
    <property type="entry name" value="CA"/>
    <property type="match status" value="1"/>
</dbReference>
<gene>
    <name evidence="9" type="ORF">MU516_02975</name>
</gene>
<dbReference type="InterPro" id="IPR013783">
    <property type="entry name" value="Ig-like_fold"/>
</dbReference>
<dbReference type="Proteomes" id="UP001320702">
    <property type="component" value="Unassembled WGS sequence"/>
</dbReference>
<accession>A0ABT2K5K8</accession>
<dbReference type="Pfam" id="PF17803">
    <property type="entry name" value="Cadherin_4"/>
    <property type="match status" value="1"/>
</dbReference>
<sequence>MTISNAGGGSVVIPAGASSVTFTLDPRPDTQIEADESIRLSLADSDGYNVGTLGPVAATILNDDLDPETDPSLPNITMNLASATVYEDGDGNLVYEFHRSGAATDALTVGFEVSGSATLPSGDFTVTGADSFETAGAENPNLASFNTYAVKLAEYATTGAADGEIAANANANLVTQVYLYETWARPDLVLGALERSTDEETGEVTTFEVSAPEYYLSLEDMTDDLRDAYRGLAEANPIFREVAPVGEAFLLAVQQGVATRDPYAPDAGSDGKVDLWWDDNLHASKYGSYLSSLTLFGTITGVDPRALGAQERAAADLGITVSEVAPLQDVAAATLGFSLDARWTTPGQVTELRGDAGVLATAGAFGFADNDIDATHSVTASALTTDALGGLDVTLHADTTGDGTGGAVNWTYTVDSRAVDFLAPGEARIEHFLVTITDDHGGVATQEVEVMITGSDDDAPIITSGDGAASLSLQMGENTQAVTTITAFDPEGALPSYAVAGGSDAAAFSIDAKTGALRFNTAPNYEAPTDSDQDNIYDVIVQANDGAGAARQSISVTINDVDDPASIGGDAAGRVAEDGHTTTGGLLTIADEDQGQAGFQTPPSLCGDYGRFTFDPTSGAWSYDLDNDADAVQMLGDGDALQDSLTWHAQIDRERDRRPRRRRDPR</sequence>
<comment type="subcellular location">
    <subcellularLocation>
        <location evidence="1">Membrane</location>
    </subcellularLocation>
</comment>
<name>A0ABT2K5K8_9RHOB</name>
<dbReference type="InterPro" id="IPR015919">
    <property type="entry name" value="Cadherin-like_sf"/>
</dbReference>
<feature type="domain" description="Cadherin" evidence="8">
    <location>
        <begin position="467"/>
        <end position="566"/>
    </location>
</feature>
<evidence type="ECO:0000256" key="7">
    <source>
        <dbReference type="ARBA" id="ARBA00023136"/>
    </source>
</evidence>
<dbReference type="Gene3D" id="2.60.40.2030">
    <property type="match status" value="1"/>
</dbReference>
<dbReference type="InterPro" id="IPR036514">
    <property type="entry name" value="SGNH_hydro_sf"/>
</dbReference>
<keyword evidence="4" id="KW-0106">Calcium</keyword>
<evidence type="ECO:0000256" key="1">
    <source>
        <dbReference type="ARBA" id="ARBA00004370"/>
    </source>
</evidence>
<proteinExistence type="predicted"/>
<protein>
    <submittedName>
        <fullName evidence="9">VCBS domain-containing protein</fullName>
    </submittedName>
</protein>
<dbReference type="InterPro" id="IPR040853">
    <property type="entry name" value="RapA2_cadherin-like"/>
</dbReference>
<evidence type="ECO:0000313" key="9">
    <source>
        <dbReference type="EMBL" id="MCT4331830.1"/>
    </source>
</evidence>
<dbReference type="InterPro" id="IPR038081">
    <property type="entry name" value="CalX-like_sf"/>
</dbReference>